<protein>
    <recommendedName>
        <fullName evidence="7">FAD dependent oxidoreductase domain-containing protein</fullName>
    </recommendedName>
</protein>
<dbReference type="GO" id="GO:0019478">
    <property type="term" value="P:D-amino acid catabolic process"/>
    <property type="evidence" value="ECO:0007669"/>
    <property type="project" value="TreeGrafter"/>
</dbReference>
<comment type="subcellular location">
    <subcellularLocation>
        <location evidence="2">Peroxisome matrix</location>
    </subcellularLocation>
</comment>
<dbReference type="PANTHER" id="PTHR11530:SF11">
    <property type="entry name" value="D-ASPARTATE OXIDASE"/>
    <property type="match status" value="1"/>
</dbReference>
<dbReference type="PANTHER" id="PTHR11530">
    <property type="entry name" value="D-AMINO ACID OXIDASE"/>
    <property type="match status" value="1"/>
</dbReference>
<dbReference type="OrthoDB" id="2015447at2759"/>
<dbReference type="Pfam" id="PF01266">
    <property type="entry name" value="DAO"/>
    <property type="match status" value="1"/>
</dbReference>
<evidence type="ECO:0000313" key="9">
    <source>
        <dbReference type="EMBL" id="CAF1036362.1"/>
    </source>
</evidence>
<accession>A0A814J9L4</accession>
<name>A0A814J9L4_9BILA</name>
<gene>
    <name evidence="12" type="ORF">FNK824_LOCUS17025</name>
    <name evidence="11" type="ORF">OTI717_LOCUS15627</name>
    <name evidence="8" type="ORF">RFH988_LOCUS11722</name>
    <name evidence="9" type="ORF">SEV965_LOCUS12585</name>
    <name evidence="10" type="ORF">ZHD862_LOCUS15957</name>
</gene>
<dbReference type="Gene3D" id="3.30.40.10">
    <property type="entry name" value="Zinc/RING finger domain, C3HC4 (zinc finger)"/>
    <property type="match status" value="1"/>
</dbReference>
<dbReference type="EMBL" id="CAJOBE010002653">
    <property type="protein sequence ID" value="CAF3835617.1"/>
    <property type="molecule type" value="Genomic_DNA"/>
</dbReference>
<evidence type="ECO:0000256" key="3">
    <source>
        <dbReference type="ARBA" id="ARBA00006730"/>
    </source>
</evidence>
<dbReference type="Proteomes" id="UP000663864">
    <property type="component" value="Unassembled WGS sequence"/>
</dbReference>
<dbReference type="InterPro" id="IPR006076">
    <property type="entry name" value="FAD-dep_OxRdtase"/>
</dbReference>
<reference evidence="9" key="1">
    <citation type="submission" date="2021-02" db="EMBL/GenBank/DDBJ databases">
        <authorList>
            <person name="Nowell W R."/>
        </authorList>
    </citation>
    <scope>NUCLEOTIDE SEQUENCE</scope>
</reference>
<evidence type="ECO:0000313" key="12">
    <source>
        <dbReference type="EMBL" id="CAF3835617.1"/>
    </source>
</evidence>
<comment type="similarity">
    <text evidence="3">Belongs to the DAMOX/DASOX family.</text>
</comment>
<evidence type="ECO:0000256" key="5">
    <source>
        <dbReference type="ARBA" id="ARBA00022827"/>
    </source>
</evidence>
<dbReference type="EMBL" id="CAJOAX010001867">
    <property type="protein sequence ID" value="CAF3751925.1"/>
    <property type="molecule type" value="Genomic_DNA"/>
</dbReference>
<evidence type="ECO:0000256" key="1">
    <source>
        <dbReference type="ARBA" id="ARBA00001974"/>
    </source>
</evidence>
<dbReference type="InterPro" id="IPR023209">
    <property type="entry name" value="DAO"/>
</dbReference>
<dbReference type="EMBL" id="CAJNOO010000471">
    <property type="protein sequence ID" value="CAF0952770.1"/>
    <property type="molecule type" value="Genomic_DNA"/>
</dbReference>
<dbReference type="Proteomes" id="UP000663882">
    <property type="component" value="Unassembled WGS sequence"/>
</dbReference>
<comment type="caution">
    <text evidence="9">The sequence shown here is derived from an EMBL/GenBank/DDBJ whole genome shotgun (WGS) entry which is preliminary data.</text>
</comment>
<dbReference type="Proteomes" id="UP000663889">
    <property type="component" value="Unassembled WGS sequence"/>
</dbReference>
<dbReference type="GO" id="GO:0005782">
    <property type="term" value="C:peroxisomal matrix"/>
    <property type="evidence" value="ECO:0007669"/>
    <property type="project" value="UniProtKB-SubCell"/>
</dbReference>
<dbReference type="EMBL" id="CAJNOU010000573">
    <property type="protein sequence ID" value="CAF1036362.1"/>
    <property type="molecule type" value="Genomic_DNA"/>
</dbReference>
<comment type="cofactor">
    <cofactor evidence="1">
        <name>FAD</name>
        <dbReference type="ChEBI" id="CHEBI:57692"/>
    </cofactor>
</comment>
<dbReference type="Gene3D" id="3.30.9.10">
    <property type="entry name" value="D-Amino Acid Oxidase, subunit A, domain 2"/>
    <property type="match status" value="1"/>
</dbReference>
<evidence type="ECO:0000256" key="4">
    <source>
        <dbReference type="ARBA" id="ARBA00022630"/>
    </source>
</evidence>
<dbReference type="EMBL" id="CAJNOT010000738">
    <property type="protein sequence ID" value="CAF1068798.1"/>
    <property type="molecule type" value="Genomic_DNA"/>
</dbReference>
<evidence type="ECO:0000313" key="13">
    <source>
        <dbReference type="Proteomes" id="UP000663889"/>
    </source>
</evidence>
<dbReference type="InterPro" id="IPR013083">
    <property type="entry name" value="Znf_RING/FYVE/PHD"/>
</dbReference>
<dbReference type="GO" id="GO:0071949">
    <property type="term" value="F:FAD binding"/>
    <property type="evidence" value="ECO:0007669"/>
    <property type="project" value="InterPro"/>
</dbReference>
<dbReference type="Proteomes" id="UP000663823">
    <property type="component" value="Unassembled WGS sequence"/>
</dbReference>
<keyword evidence="6" id="KW-0560">Oxidoreductase</keyword>
<dbReference type="Proteomes" id="UP000663874">
    <property type="component" value="Unassembled WGS sequence"/>
</dbReference>
<evidence type="ECO:0000313" key="10">
    <source>
        <dbReference type="EMBL" id="CAF1068798.1"/>
    </source>
</evidence>
<dbReference type="GO" id="GO:0003884">
    <property type="term" value="F:D-amino-acid oxidase activity"/>
    <property type="evidence" value="ECO:0007669"/>
    <property type="project" value="InterPro"/>
</dbReference>
<keyword evidence="4" id="KW-0285">Flavoprotein</keyword>
<keyword evidence="5" id="KW-0274">FAD</keyword>
<dbReference type="AlphaFoldDB" id="A0A814J9L4"/>
<dbReference type="SUPFAM" id="SSF57850">
    <property type="entry name" value="RING/U-box"/>
    <property type="match status" value="1"/>
</dbReference>
<evidence type="ECO:0000313" key="11">
    <source>
        <dbReference type="EMBL" id="CAF3751925.1"/>
    </source>
</evidence>
<evidence type="ECO:0000313" key="8">
    <source>
        <dbReference type="EMBL" id="CAF0952770.1"/>
    </source>
</evidence>
<organism evidence="9 13">
    <name type="scientific">Rotaria sordida</name>
    <dbReference type="NCBI Taxonomy" id="392033"/>
    <lineage>
        <taxon>Eukaryota</taxon>
        <taxon>Metazoa</taxon>
        <taxon>Spiralia</taxon>
        <taxon>Gnathifera</taxon>
        <taxon>Rotifera</taxon>
        <taxon>Eurotatoria</taxon>
        <taxon>Bdelloidea</taxon>
        <taxon>Philodinida</taxon>
        <taxon>Philodinidae</taxon>
        <taxon>Rotaria</taxon>
    </lineage>
</organism>
<evidence type="ECO:0000259" key="7">
    <source>
        <dbReference type="Pfam" id="PF01266"/>
    </source>
</evidence>
<proteinExistence type="inferred from homology"/>
<evidence type="ECO:0000256" key="6">
    <source>
        <dbReference type="ARBA" id="ARBA00023002"/>
    </source>
</evidence>
<feature type="domain" description="FAD dependent oxidoreductase" evidence="7">
    <location>
        <begin position="22"/>
        <end position="169"/>
    </location>
</feature>
<evidence type="ECO:0000256" key="2">
    <source>
        <dbReference type="ARBA" id="ARBA00004253"/>
    </source>
</evidence>
<dbReference type="SUPFAM" id="SSF54373">
    <property type="entry name" value="FAD-linked reductases, C-terminal domain"/>
    <property type="match status" value="1"/>
</dbReference>
<sequence>MSSITIEISRYLSPLQCYLLQDSQVKFIKRKIYSLIELKDKADIVINCTGLASRDLVGDLTIIQVHAAWKKSVYEFDTEDGFGYIIPHFNSVVLGGTFQVNNWNTIIDENDTKNVLCICSKCLPALEHIRHGKVQVGLRLYRDDGVCREHEKKTADGINVVHCYDHSGSDIVKTLLPSAPKEQNRENDNLPEHEQLWRLTLNFEYVNPSFATDSSSKSGYSYTTIEQILQYSLCLDRFHNPRALSFQHIYCYSYLKRIISSNILCSIITCSICRHIFPYDNSIQFSKSYIHNQLFDLVLINYNIKEKYVEC</sequence>